<gene>
    <name evidence="2" type="ORF">CCAX7_54290</name>
</gene>
<evidence type="ECO:0000313" key="3">
    <source>
        <dbReference type="Proteomes" id="UP000287394"/>
    </source>
</evidence>
<dbReference type="Proteomes" id="UP000287394">
    <property type="component" value="Chromosome"/>
</dbReference>
<dbReference type="RefSeq" id="WP_119318967.1">
    <property type="nucleotide sequence ID" value="NZ_AP025739.1"/>
</dbReference>
<name>A0A402CNL3_9BACT</name>
<keyword evidence="3" id="KW-1185">Reference proteome</keyword>
<proteinExistence type="predicted"/>
<accession>A0A402CNL3</accession>
<organism evidence="2 3">
    <name type="scientific">Capsulimonas corticalis</name>
    <dbReference type="NCBI Taxonomy" id="2219043"/>
    <lineage>
        <taxon>Bacteria</taxon>
        <taxon>Bacillati</taxon>
        <taxon>Armatimonadota</taxon>
        <taxon>Armatimonadia</taxon>
        <taxon>Capsulimonadales</taxon>
        <taxon>Capsulimonadaceae</taxon>
        <taxon>Capsulimonas</taxon>
    </lineage>
</organism>
<dbReference type="KEGG" id="ccot:CCAX7_54290"/>
<feature type="region of interest" description="Disordered" evidence="1">
    <location>
        <begin position="92"/>
        <end position="122"/>
    </location>
</feature>
<protein>
    <submittedName>
        <fullName evidence="2">Uncharacterized protein</fullName>
    </submittedName>
</protein>
<evidence type="ECO:0000256" key="1">
    <source>
        <dbReference type="SAM" id="MobiDB-lite"/>
    </source>
</evidence>
<sequence length="122" mass="12134">MWTGQETANVLLAAGTLVTAIGGVIKIIELSGRVKTSDAKADAAVAATSDLRGTADQHDQQITGISSRVGAVEAVVDVTGKLEDMITAVKAAGNPASESNVPATPPATDTVLASADAPPVSP</sequence>
<dbReference type="AlphaFoldDB" id="A0A402CNL3"/>
<reference evidence="2 3" key="1">
    <citation type="journal article" date="2019" name="Int. J. Syst. Evol. Microbiol.">
        <title>Capsulimonas corticalis gen. nov., sp. nov., an aerobic capsulated bacterium, of a novel bacterial order, Capsulimonadales ord. nov., of the class Armatimonadia of the phylum Armatimonadetes.</title>
        <authorList>
            <person name="Li J."/>
            <person name="Kudo C."/>
            <person name="Tonouchi A."/>
        </authorList>
    </citation>
    <scope>NUCLEOTIDE SEQUENCE [LARGE SCALE GENOMIC DNA]</scope>
    <source>
        <strain evidence="2 3">AX-7</strain>
    </source>
</reference>
<dbReference type="EMBL" id="AP025739">
    <property type="protein sequence ID" value="BDI33378.1"/>
    <property type="molecule type" value="Genomic_DNA"/>
</dbReference>
<evidence type="ECO:0000313" key="2">
    <source>
        <dbReference type="EMBL" id="BDI33378.1"/>
    </source>
</evidence>